<accession>A0A1W4WJ42</accession>
<protein>
    <submittedName>
        <fullName evidence="4">Uncharacterized protein LOC108733699 isoform X1</fullName>
    </submittedName>
</protein>
<dbReference type="PROSITE" id="PS50940">
    <property type="entry name" value="CHIT_BIND_II"/>
    <property type="match status" value="1"/>
</dbReference>
<organism evidence="3 4">
    <name type="scientific">Agrilus planipennis</name>
    <name type="common">Emerald ash borer</name>
    <name type="synonym">Agrilus marcopoli</name>
    <dbReference type="NCBI Taxonomy" id="224129"/>
    <lineage>
        <taxon>Eukaryota</taxon>
        <taxon>Metazoa</taxon>
        <taxon>Ecdysozoa</taxon>
        <taxon>Arthropoda</taxon>
        <taxon>Hexapoda</taxon>
        <taxon>Insecta</taxon>
        <taxon>Pterygota</taxon>
        <taxon>Neoptera</taxon>
        <taxon>Endopterygota</taxon>
        <taxon>Coleoptera</taxon>
        <taxon>Polyphaga</taxon>
        <taxon>Elateriformia</taxon>
        <taxon>Buprestoidea</taxon>
        <taxon>Buprestidae</taxon>
        <taxon>Agrilinae</taxon>
        <taxon>Agrilus</taxon>
    </lineage>
</organism>
<gene>
    <name evidence="4" type="primary">LOC108733699</name>
</gene>
<dbReference type="SUPFAM" id="SSF57625">
    <property type="entry name" value="Invertebrate chitin-binding proteins"/>
    <property type="match status" value="1"/>
</dbReference>
<keyword evidence="3" id="KW-1185">Reference proteome</keyword>
<feature type="chain" id="PRO_5010723660" evidence="1">
    <location>
        <begin position="22"/>
        <end position="191"/>
    </location>
</feature>
<dbReference type="GO" id="GO:0005576">
    <property type="term" value="C:extracellular region"/>
    <property type="evidence" value="ECO:0007669"/>
    <property type="project" value="InterPro"/>
</dbReference>
<dbReference type="GO" id="GO:0008061">
    <property type="term" value="F:chitin binding"/>
    <property type="evidence" value="ECO:0007669"/>
    <property type="project" value="InterPro"/>
</dbReference>
<dbReference type="InterPro" id="IPR036508">
    <property type="entry name" value="Chitin-bd_dom_sf"/>
</dbReference>
<reference evidence="4" key="1">
    <citation type="submission" date="2025-08" db="UniProtKB">
        <authorList>
            <consortium name="RefSeq"/>
        </authorList>
    </citation>
    <scope>IDENTIFICATION</scope>
    <source>
        <tissue evidence="4">Entire body</tissue>
    </source>
</reference>
<dbReference type="GeneID" id="108733699"/>
<evidence type="ECO:0000313" key="3">
    <source>
        <dbReference type="Proteomes" id="UP000192223"/>
    </source>
</evidence>
<dbReference type="InterPro" id="IPR002557">
    <property type="entry name" value="Chitin-bd_dom"/>
</dbReference>
<evidence type="ECO:0000259" key="2">
    <source>
        <dbReference type="PROSITE" id="PS50940"/>
    </source>
</evidence>
<dbReference type="AlphaFoldDB" id="A0A1W4WJ42"/>
<dbReference type="Gene3D" id="2.170.140.10">
    <property type="entry name" value="Chitin binding domain"/>
    <property type="match status" value="1"/>
</dbReference>
<evidence type="ECO:0000256" key="1">
    <source>
        <dbReference type="SAM" id="SignalP"/>
    </source>
</evidence>
<feature type="domain" description="Chitin-binding type-2" evidence="2">
    <location>
        <begin position="22"/>
        <end position="81"/>
    </location>
</feature>
<dbReference type="Pfam" id="PF01607">
    <property type="entry name" value="CBM_14"/>
    <property type="match status" value="1"/>
</dbReference>
<sequence length="191" mass="21767">MIKSVFIPLFFVTFVVIIARGEPQCPKYIKTTTTLPFEGDCKKFYICSPLGGKVGLSCLNGYNFNPERGVCEDEKKYECPYENDSPQPRFDSFSKENVFPWIKPNATRGTDNLEDGSNGNLEVFGRTFFNWFKDGDKQSDPTDFLRPFIRHTLSAILSPIIYPLQRILKCFKNAFMVIKNVICNCSNSIPA</sequence>
<proteinExistence type="predicted"/>
<evidence type="ECO:0000313" key="4">
    <source>
        <dbReference type="RefSeq" id="XP_018320477.1"/>
    </source>
</evidence>
<dbReference type="RefSeq" id="XP_018320477.1">
    <property type="nucleotide sequence ID" value="XM_018464975.1"/>
</dbReference>
<feature type="signal peptide" evidence="1">
    <location>
        <begin position="1"/>
        <end position="21"/>
    </location>
</feature>
<dbReference type="InParanoid" id="A0A1W4WJ42"/>
<name>A0A1W4WJ42_AGRPL</name>
<dbReference type="KEGG" id="apln:108733699"/>
<keyword evidence="1" id="KW-0732">Signal</keyword>
<dbReference type="Proteomes" id="UP000192223">
    <property type="component" value="Unplaced"/>
</dbReference>